<evidence type="ECO:0000256" key="6">
    <source>
        <dbReference type="ARBA" id="ARBA00022723"/>
    </source>
</evidence>
<dbReference type="GeneID" id="105268242"/>
<evidence type="ECO:0000256" key="16">
    <source>
        <dbReference type="SAM" id="SignalP"/>
    </source>
</evidence>
<keyword evidence="4" id="KW-0107">Calcium channel</keyword>
<evidence type="ECO:0000256" key="9">
    <source>
        <dbReference type="ARBA" id="ARBA00022882"/>
    </source>
</evidence>
<evidence type="ECO:0000256" key="5">
    <source>
        <dbReference type="ARBA" id="ARBA00022692"/>
    </source>
</evidence>
<sequence length="1209" mass="138456">MLLGRVSTCLLLIIAGVSLAHDAQIVNRWAQNLGSELWELALGIAKPEELRAKYREMNARVEEKSGEELIEIISESVGRMLRRKMDAVRCILLRAEEEALYYNDSETNVDVIKSSLRYVSGKWSWLTNEDNATQAKIPKNMQNDSYIYREMSLNPDSHFSNIPVNTSYSSVHIPTRVYDLNPAVAHAINWTESLDEVFTQNYRSDPALYWQYFGSMNGMLRVYPSMQWRTSESADDEQSADLYDCRIRSWFIEAATCSKDMVILVDSSGSMEGMGYTIAKAVVASILDTLSNNDFVTIFEYTNITVDLVPCFKDKLVQATPENINTFKTASGTLKPGEQANLTEAFTRAFTILKSYRESRGCGPDTPCNQLIMLVTDGVASNISEVFDDWNRQTNGTRVPVRVFTYLLGKEVTMVREIQLMACENRGYYTHVHNQEEAQEQVLKYIPVVARPLVLQGKYHPIIWTHAYADVSNPALATWLWLVMDHPEQKARLEKNLEAMQQGVSINDDSIYIKKMKKGEDVRRTAAEVESTTRQEYRLLTSVSIPAFDLKSNANNDTRRANLLGVAGTDVPIDDIQKLTLPYKLGVNGYAFIVSNNGYVILHPDLRPVSGEILKENYNSVDLTEVEILNDGRRPRDPGEQMLELRASLVNHTRGSMKDVPVKLHYDNSRRVTLEHRNYYFAPLPGTPFGIAVAIPNYGKTWIKVGNEIEKNRQAGIAVSDFFIGDKWRVHPGWVYCRFHYLEGHEFNNTVDEVRYFLHKLSEPGWEWTDQYEAYEIDFEEEEVPDCTKKVLEDNDYYCNEELMQLLVFDARATNQSFNEEFKHRNPRLKELANNYGVFLRFVATQSGLTRWQYLNKEFKPAGLNPRFGDLHRRAVNEPWYKGAIFQHQIDPESISLSIPGKGGEDAVVTVSMAVYPRDGGRTASAAVIGFQMPMTYLFERFLEITSETTNADFNCQTEGLDCYLVDQNGYIVISEAHNDTGQFFGVIEGPVLQSMASQGYFETVEIYDYQAVCYYIGLEGTGSTLLTPFRHIWNIILWAFARTVWMASQFIDVPQVLSRIHSEDDLPEKPPPPEEVKQYHKCDQKRILYMMNQTRSEIPIKDIPDVCSRPFYAQRVPQTNLLLVVVNSLYPSCWGRLETEPIEISPREYVEDEEDAACYKKKINDLPRRRLEKCFTEHPLEDEIDACGRGTRLELPLFLLFMYLIVLL</sequence>
<accession>A0A9R1U390</accession>
<keyword evidence="5" id="KW-0812">Transmembrane</keyword>
<dbReference type="GO" id="GO:0005245">
    <property type="term" value="F:voltage-gated calcium channel activity"/>
    <property type="evidence" value="ECO:0007669"/>
    <property type="project" value="TreeGrafter"/>
</dbReference>
<dbReference type="InterPro" id="IPR013680">
    <property type="entry name" value="VDCC_a2/dsu"/>
</dbReference>
<evidence type="ECO:0000256" key="11">
    <source>
        <dbReference type="ARBA" id="ARBA00023065"/>
    </source>
</evidence>
<dbReference type="Pfam" id="PF00092">
    <property type="entry name" value="VWA"/>
    <property type="match status" value="1"/>
</dbReference>
<dbReference type="PROSITE" id="PS50234">
    <property type="entry name" value="VWFA"/>
    <property type="match status" value="1"/>
</dbReference>
<dbReference type="RefSeq" id="XP_011305918.1">
    <property type="nucleotide sequence ID" value="XM_011307616.1"/>
</dbReference>
<organism evidence="19">
    <name type="scientific">Fopius arisanus</name>
    <dbReference type="NCBI Taxonomy" id="64838"/>
    <lineage>
        <taxon>Eukaryota</taxon>
        <taxon>Metazoa</taxon>
        <taxon>Ecdysozoa</taxon>
        <taxon>Arthropoda</taxon>
        <taxon>Hexapoda</taxon>
        <taxon>Insecta</taxon>
        <taxon>Pterygota</taxon>
        <taxon>Neoptera</taxon>
        <taxon>Endopterygota</taxon>
        <taxon>Hymenoptera</taxon>
        <taxon>Apocrita</taxon>
        <taxon>Ichneumonoidea</taxon>
        <taxon>Braconidae</taxon>
        <taxon>Opiinae</taxon>
        <taxon>Fopius</taxon>
    </lineage>
</organism>
<evidence type="ECO:0000256" key="7">
    <source>
        <dbReference type="ARBA" id="ARBA00022729"/>
    </source>
</evidence>
<feature type="chain" id="PRO_5007394718" evidence="16">
    <location>
        <begin position="21"/>
        <end position="1209"/>
    </location>
</feature>
<evidence type="ECO:0000256" key="1">
    <source>
        <dbReference type="ARBA" id="ARBA00004479"/>
    </source>
</evidence>
<dbReference type="CDD" id="cd12912">
    <property type="entry name" value="PDC2_MCP_like"/>
    <property type="match status" value="1"/>
</dbReference>
<dbReference type="InterPro" id="IPR036465">
    <property type="entry name" value="vWFA_dom_sf"/>
</dbReference>
<dbReference type="RefSeq" id="XP_011305919.1">
    <property type="nucleotide sequence ID" value="XM_011307617.1"/>
</dbReference>
<gene>
    <name evidence="19" type="primary">CACNA2D3_0</name>
    <name evidence="21 22" type="synonym">Ca-Ma2d</name>
    <name evidence="18" type="synonym">CACNA2D3_2</name>
    <name evidence="19" type="ORF">g.31955</name>
    <name evidence="18" type="ORF">g.31960</name>
</gene>
<evidence type="ECO:0000256" key="12">
    <source>
        <dbReference type="ARBA" id="ARBA00023136"/>
    </source>
</evidence>
<dbReference type="FunFam" id="3.40.50.410:FF:000095">
    <property type="entry name" value="Dihydropyridine-sensitive l-type calcium channel"/>
    <property type="match status" value="1"/>
</dbReference>
<evidence type="ECO:0000313" key="20">
    <source>
        <dbReference type="Proteomes" id="UP000694866"/>
    </source>
</evidence>
<dbReference type="Pfam" id="PF08473">
    <property type="entry name" value="VGCC_alpha2"/>
    <property type="match status" value="1"/>
</dbReference>
<dbReference type="SUPFAM" id="SSF53300">
    <property type="entry name" value="vWA-like"/>
    <property type="match status" value="1"/>
</dbReference>
<keyword evidence="20" id="KW-1185">Reference proteome</keyword>
<keyword evidence="9" id="KW-0851">Voltage-gated channel</keyword>
<proteinExistence type="predicted"/>
<evidence type="ECO:0000313" key="19">
    <source>
        <dbReference type="EMBL" id="JAG84852.1"/>
    </source>
</evidence>
<evidence type="ECO:0000256" key="10">
    <source>
        <dbReference type="ARBA" id="ARBA00022989"/>
    </source>
</evidence>
<evidence type="ECO:0000313" key="18">
    <source>
        <dbReference type="EMBL" id="JAG82550.1"/>
    </source>
</evidence>
<keyword evidence="11" id="KW-0406">Ion transport</keyword>
<dbReference type="EMBL" id="GBYB01015085">
    <property type="protein sequence ID" value="JAG84852.1"/>
    <property type="molecule type" value="Transcribed_RNA"/>
</dbReference>
<dbReference type="FunFam" id="3.30.450.20:FF:000057">
    <property type="entry name" value="Voltage-dependent calcium channel subunit alpha-2/delta-4"/>
    <property type="match status" value="1"/>
</dbReference>
<dbReference type="PANTHER" id="PTHR10166:SF31">
    <property type="entry name" value="CA[2+] CHANNEL MUSCLE-SPECIFIC ALPHA2_DELTA SUBUNIT, ISOFORM A"/>
    <property type="match status" value="1"/>
</dbReference>
<evidence type="ECO:0000256" key="14">
    <source>
        <dbReference type="ARBA" id="ARBA00023180"/>
    </source>
</evidence>
<evidence type="ECO:0000256" key="2">
    <source>
        <dbReference type="ARBA" id="ARBA00022448"/>
    </source>
</evidence>
<dbReference type="EMBL" id="GBYB01012783">
    <property type="protein sequence ID" value="JAG82550.1"/>
    <property type="molecule type" value="Transcribed_RNA"/>
</dbReference>
<dbReference type="PANTHER" id="PTHR10166">
    <property type="entry name" value="VOLTAGE-DEPENDENT CALCIUM CHANNEL SUBUNIT ALPHA-2/DELTA-RELATED"/>
    <property type="match status" value="1"/>
</dbReference>
<evidence type="ECO:0000313" key="22">
    <source>
        <dbReference type="RefSeq" id="XP_011305919.1"/>
    </source>
</evidence>
<reference evidence="21 22" key="2">
    <citation type="submission" date="2025-04" db="UniProtKB">
        <authorList>
            <consortium name="RefSeq"/>
        </authorList>
    </citation>
    <scope>IDENTIFICATION</scope>
    <source>
        <strain evidence="21 22">USDA-PBARC FA_bdor</strain>
        <tissue evidence="21 22">Whole organism</tissue>
    </source>
</reference>
<keyword evidence="14" id="KW-0325">Glycoprotein</keyword>
<dbReference type="AlphaFoldDB" id="A0A0C9RZZ9"/>
<dbReference type="InterPro" id="IPR013608">
    <property type="entry name" value="VWA_N"/>
</dbReference>
<evidence type="ECO:0000259" key="17">
    <source>
        <dbReference type="PROSITE" id="PS50234"/>
    </source>
</evidence>
<evidence type="ECO:0000256" key="8">
    <source>
        <dbReference type="ARBA" id="ARBA00022837"/>
    </source>
</evidence>
<keyword evidence="2" id="KW-0813">Transport</keyword>
<evidence type="ECO:0000256" key="3">
    <source>
        <dbReference type="ARBA" id="ARBA00022568"/>
    </source>
</evidence>
<dbReference type="Gene3D" id="3.30.450.20">
    <property type="entry name" value="PAS domain"/>
    <property type="match status" value="1"/>
</dbReference>
<dbReference type="SMART" id="SM00327">
    <property type="entry name" value="VWA"/>
    <property type="match status" value="1"/>
</dbReference>
<dbReference type="Pfam" id="PF08399">
    <property type="entry name" value="VWA_N"/>
    <property type="match status" value="1"/>
</dbReference>
<comment type="subcellular location">
    <subcellularLocation>
        <location evidence="1">Membrane</location>
        <topology evidence="1">Single-pass type I membrane protein</topology>
    </subcellularLocation>
</comment>
<keyword evidence="8" id="KW-0106">Calcium</keyword>
<dbReference type="GO" id="GO:0046872">
    <property type="term" value="F:metal ion binding"/>
    <property type="evidence" value="ECO:0007669"/>
    <property type="project" value="UniProtKB-KW"/>
</dbReference>
<keyword evidence="10" id="KW-1133">Transmembrane helix</keyword>
<name>A0A0C9RZZ9_9HYME</name>
<reference evidence="19" key="1">
    <citation type="submission" date="2015-01" db="EMBL/GenBank/DDBJ databases">
        <title>Transcriptome Assembly of Fopius arisanus.</title>
        <authorList>
            <person name="Geib S."/>
        </authorList>
    </citation>
    <scope>NUCLEOTIDE SEQUENCE</scope>
</reference>
<keyword evidence="13" id="KW-1015">Disulfide bond</keyword>
<dbReference type="Proteomes" id="UP000694866">
    <property type="component" value="Unplaced"/>
</dbReference>
<evidence type="ECO:0000313" key="21">
    <source>
        <dbReference type="RefSeq" id="XP_011305918.1"/>
    </source>
</evidence>
<dbReference type="OrthoDB" id="10054666at2759"/>
<dbReference type="GO" id="GO:0005891">
    <property type="term" value="C:voltage-gated calcium channel complex"/>
    <property type="evidence" value="ECO:0007669"/>
    <property type="project" value="TreeGrafter"/>
</dbReference>
<dbReference type="Gene3D" id="3.40.50.410">
    <property type="entry name" value="von Willebrand factor, type A domain"/>
    <property type="match status" value="1"/>
</dbReference>
<keyword evidence="12" id="KW-0472">Membrane</keyword>
<accession>A0A9R1TAZ7</accession>
<evidence type="ECO:0000256" key="4">
    <source>
        <dbReference type="ARBA" id="ARBA00022673"/>
    </source>
</evidence>
<keyword evidence="3" id="KW-0109">Calcium transport</keyword>
<evidence type="ECO:0000256" key="15">
    <source>
        <dbReference type="ARBA" id="ARBA00023303"/>
    </source>
</evidence>
<dbReference type="KEGG" id="fas:105268242"/>
<feature type="signal peptide" evidence="16">
    <location>
        <begin position="1"/>
        <end position="20"/>
    </location>
</feature>
<accession>A0A0C9RZZ9</accession>
<dbReference type="CDD" id="cd22249">
    <property type="entry name" value="UDM1_RNF168_RNF169-like"/>
    <property type="match status" value="1"/>
</dbReference>
<keyword evidence="6" id="KW-0479">Metal-binding</keyword>
<dbReference type="InterPro" id="IPR051173">
    <property type="entry name" value="Ca_channel_alpha-2/delta"/>
</dbReference>
<keyword evidence="15" id="KW-0407">Ion channel</keyword>
<protein>
    <submittedName>
        <fullName evidence="19">CACNA2D3_0 protein</fullName>
    </submittedName>
    <submittedName>
        <fullName evidence="18">CACNA2D3_2 protein</fullName>
    </submittedName>
    <submittedName>
        <fullName evidence="21 22">Voltage-dependent calcium channel subunit alpha-2/delta-3 isoform X1</fullName>
    </submittedName>
</protein>
<keyword evidence="7 16" id="KW-0732">Signal</keyword>
<dbReference type="InterPro" id="IPR002035">
    <property type="entry name" value="VWF_A"/>
</dbReference>
<feature type="domain" description="VWFA" evidence="17">
    <location>
        <begin position="260"/>
        <end position="453"/>
    </location>
</feature>
<evidence type="ECO:0000256" key="13">
    <source>
        <dbReference type="ARBA" id="ARBA00023157"/>
    </source>
</evidence>
<dbReference type="CTD" id="34951"/>